<dbReference type="OrthoDB" id="1555531at2759"/>
<name>A0A8S1C2E0_9INSE</name>
<evidence type="ECO:0000256" key="6">
    <source>
        <dbReference type="ARBA" id="ARBA00029734"/>
    </source>
</evidence>
<accession>A0A8S1C2E0</accession>
<dbReference type="GO" id="GO:0004751">
    <property type="term" value="F:ribose-5-phosphate isomerase activity"/>
    <property type="evidence" value="ECO:0007669"/>
    <property type="project" value="UniProtKB-EC"/>
</dbReference>
<dbReference type="InterPro" id="IPR037171">
    <property type="entry name" value="NagB/RpiA_transferase-like"/>
</dbReference>
<evidence type="ECO:0000256" key="3">
    <source>
        <dbReference type="ARBA" id="ARBA00008088"/>
    </source>
</evidence>
<dbReference type="Pfam" id="PF14974">
    <property type="entry name" value="P_C10"/>
    <property type="match status" value="1"/>
</dbReference>
<dbReference type="Pfam" id="PF06026">
    <property type="entry name" value="Rib_5-P_isom_A"/>
    <property type="match status" value="1"/>
</dbReference>
<comment type="caution">
    <text evidence="7">The sequence shown here is derived from an EMBL/GenBank/DDBJ whole genome shotgun (WGS) entry which is preliminary data.</text>
</comment>
<dbReference type="PANTHER" id="PTHR11934:SF0">
    <property type="entry name" value="RIBOSE-5-PHOSPHATE ISOMERASE"/>
    <property type="match status" value="1"/>
</dbReference>
<dbReference type="SUPFAM" id="SSF100950">
    <property type="entry name" value="NagB/RpiA/CoA transferase-like"/>
    <property type="match status" value="1"/>
</dbReference>
<sequence length="405" mass="44538">MAAEHQNGDSHSELDLANDLTYELAREIMQALIDALSEPENVKMLKEIRDDCKNDALRVMVYVYPQVVSIKIKAIEKYGVHGAQGLIRFITHIKEMMKLDPELLQLYRQLQAKSFLFDSSQLSSGPTNSQGPSMSQHCGKLSILPVTPSEAVSFPFSHSALGKSQYFSIKVMSDLEKAKINASQRVVSEFIEDKMILGVGSGSTIALAVRFLAEKIHKENLHVVCIPTSFQARQLILENNLILGDLNSHPKLDLAIDGADECDETLTLIKGGGGCLAQEKVVASCAKRLIIIADHTKMSTNLGEKWKKGVPIEVLPCGYTPVAKKIEENFGGVAGLRMAKMKAGPVVTDNGNFILDWKFPTDVTFDWKSTNTTIKMIPGVVETGLFVDMTEKAYFGMEDGTVLSK</sequence>
<dbReference type="InterPro" id="IPR004788">
    <property type="entry name" value="Ribose5P_isomerase_type_A"/>
</dbReference>
<evidence type="ECO:0000256" key="1">
    <source>
        <dbReference type="ARBA" id="ARBA00001713"/>
    </source>
</evidence>
<dbReference type="PANTHER" id="PTHR11934">
    <property type="entry name" value="RIBOSE-5-PHOSPHATE ISOMERASE"/>
    <property type="match status" value="1"/>
</dbReference>
<reference evidence="7 8" key="1">
    <citation type="submission" date="2020-04" db="EMBL/GenBank/DDBJ databases">
        <authorList>
            <person name="Alioto T."/>
            <person name="Alioto T."/>
            <person name="Gomez Garrido J."/>
        </authorList>
    </citation>
    <scope>NUCLEOTIDE SEQUENCE [LARGE SCALE GENOMIC DNA]</scope>
</reference>
<evidence type="ECO:0000313" key="8">
    <source>
        <dbReference type="Proteomes" id="UP000494165"/>
    </source>
</evidence>
<keyword evidence="5" id="KW-0413">Isomerase</keyword>
<dbReference type="GO" id="GO:0005737">
    <property type="term" value="C:cytoplasm"/>
    <property type="evidence" value="ECO:0007669"/>
    <property type="project" value="TreeGrafter"/>
</dbReference>
<evidence type="ECO:0000256" key="4">
    <source>
        <dbReference type="ARBA" id="ARBA00011959"/>
    </source>
</evidence>
<comment type="pathway">
    <text evidence="2">Carbohydrate degradation; pentose phosphate pathway; D-ribose 5-phosphate from D-ribulose 5-phosphate (non-oxidative stage): step 1/1.</text>
</comment>
<keyword evidence="8" id="KW-1185">Reference proteome</keyword>
<dbReference type="Proteomes" id="UP000494165">
    <property type="component" value="Unassembled WGS sequence"/>
</dbReference>
<dbReference type="FunFam" id="3.40.50.1360:FF:000001">
    <property type="entry name" value="Ribose-5-phosphate isomerase A"/>
    <property type="match status" value="1"/>
</dbReference>
<dbReference type="NCBIfam" id="NF001924">
    <property type="entry name" value="PRK00702.1"/>
    <property type="match status" value="1"/>
</dbReference>
<comment type="similarity">
    <text evidence="3">Belongs to the ribose 5-phosphate isomerase family.</text>
</comment>
<dbReference type="CDD" id="cd01398">
    <property type="entry name" value="RPI_A"/>
    <property type="match status" value="1"/>
</dbReference>
<dbReference type="SUPFAM" id="SSF75445">
    <property type="entry name" value="D-ribose-5-phosphate isomerase (RpiA), lid domain"/>
    <property type="match status" value="1"/>
</dbReference>
<evidence type="ECO:0000256" key="2">
    <source>
        <dbReference type="ARBA" id="ARBA00004988"/>
    </source>
</evidence>
<dbReference type="Gene3D" id="3.40.50.1360">
    <property type="match status" value="1"/>
</dbReference>
<gene>
    <name evidence="7" type="ORF">CLODIP_2_CD16196</name>
</gene>
<dbReference type="EC" id="5.3.1.6" evidence="4"/>
<protein>
    <recommendedName>
        <fullName evidence="4">ribose-5-phosphate isomerase</fullName>
        <ecNumber evidence="4">5.3.1.6</ecNumber>
    </recommendedName>
    <alternativeName>
        <fullName evidence="6">Phosphoriboisomerase</fullName>
    </alternativeName>
</protein>
<dbReference type="FunFam" id="3.30.70.260:FF:000018">
    <property type="entry name" value="Ribose-5-phosphate isomerase A"/>
    <property type="match status" value="1"/>
</dbReference>
<proteinExistence type="inferred from homology"/>
<dbReference type="GO" id="GO:0009052">
    <property type="term" value="P:pentose-phosphate shunt, non-oxidative branch"/>
    <property type="evidence" value="ECO:0007669"/>
    <property type="project" value="InterPro"/>
</dbReference>
<dbReference type="InterPro" id="IPR026317">
    <property type="entry name" value="P_C10"/>
</dbReference>
<dbReference type="Gene3D" id="3.30.70.260">
    <property type="match status" value="1"/>
</dbReference>
<evidence type="ECO:0000313" key="7">
    <source>
        <dbReference type="EMBL" id="CAB3366070.1"/>
    </source>
</evidence>
<organism evidence="7 8">
    <name type="scientific">Cloeon dipterum</name>
    <dbReference type="NCBI Taxonomy" id="197152"/>
    <lineage>
        <taxon>Eukaryota</taxon>
        <taxon>Metazoa</taxon>
        <taxon>Ecdysozoa</taxon>
        <taxon>Arthropoda</taxon>
        <taxon>Hexapoda</taxon>
        <taxon>Insecta</taxon>
        <taxon>Pterygota</taxon>
        <taxon>Palaeoptera</taxon>
        <taxon>Ephemeroptera</taxon>
        <taxon>Pisciforma</taxon>
        <taxon>Baetidae</taxon>
        <taxon>Cloeon</taxon>
    </lineage>
</organism>
<dbReference type="NCBIfam" id="TIGR00021">
    <property type="entry name" value="rpiA"/>
    <property type="match status" value="1"/>
</dbReference>
<evidence type="ECO:0000256" key="5">
    <source>
        <dbReference type="ARBA" id="ARBA00023235"/>
    </source>
</evidence>
<comment type="catalytic activity">
    <reaction evidence="1">
        <text>aldehydo-D-ribose 5-phosphate = D-ribulose 5-phosphate</text>
        <dbReference type="Rhea" id="RHEA:14657"/>
        <dbReference type="ChEBI" id="CHEBI:58121"/>
        <dbReference type="ChEBI" id="CHEBI:58273"/>
        <dbReference type="EC" id="5.3.1.6"/>
    </reaction>
</comment>
<dbReference type="AlphaFoldDB" id="A0A8S1C2E0"/>
<dbReference type="EMBL" id="CADEPI010000023">
    <property type="protein sequence ID" value="CAB3366070.1"/>
    <property type="molecule type" value="Genomic_DNA"/>
</dbReference>
<dbReference type="GO" id="GO:0006014">
    <property type="term" value="P:D-ribose metabolic process"/>
    <property type="evidence" value="ECO:0007669"/>
    <property type="project" value="TreeGrafter"/>
</dbReference>